<evidence type="ECO:0000256" key="1">
    <source>
        <dbReference type="SAM" id="Phobius"/>
    </source>
</evidence>
<keyword evidence="1" id="KW-0812">Transmembrane</keyword>
<protein>
    <submittedName>
        <fullName evidence="2">Uncharacterized protein</fullName>
    </submittedName>
</protein>
<gene>
    <name evidence="2" type="ORF">K435DRAFT_862571</name>
</gene>
<proteinExistence type="predicted"/>
<keyword evidence="3" id="KW-1185">Reference proteome</keyword>
<dbReference type="EMBL" id="ML179282">
    <property type="protein sequence ID" value="THU92317.1"/>
    <property type="molecule type" value="Genomic_DNA"/>
</dbReference>
<accession>A0A4S8LS73</accession>
<keyword evidence="1" id="KW-0472">Membrane</keyword>
<keyword evidence="1" id="KW-1133">Transmembrane helix</keyword>
<dbReference type="AlphaFoldDB" id="A0A4S8LS73"/>
<organism evidence="2 3">
    <name type="scientific">Dendrothele bispora (strain CBS 962.96)</name>
    <dbReference type="NCBI Taxonomy" id="1314807"/>
    <lineage>
        <taxon>Eukaryota</taxon>
        <taxon>Fungi</taxon>
        <taxon>Dikarya</taxon>
        <taxon>Basidiomycota</taxon>
        <taxon>Agaricomycotina</taxon>
        <taxon>Agaricomycetes</taxon>
        <taxon>Agaricomycetidae</taxon>
        <taxon>Agaricales</taxon>
        <taxon>Agaricales incertae sedis</taxon>
        <taxon>Dendrothele</taxon>
    </lineage>
</organism>
<sequence length="131" mass="14644">MTAIWFQSENVCLTMNVYNARIIASLLGGFFVGILTCILIILVLVERIKKLKAQLARVCGEQSYQFECFEADPILEYTEDFKSKVGKKCGDIIGRGLINPRILFVDQSTVELVSNDVGINAEEQSISSEFN</sequence>
<reference evidence="2 3" key="1">
    <citation type="journal article" date="2019" name="Nat. Ecol. Evol.">
        <title>Megaphylogeny resolves global patterns of mushroom evolution.</title>
        <authorList>
            <person name="Varga T."/>
            <person name="Krizsan K."/>
            <person name="Foldi C."/>
            <person name="Dima B."/>
            <person name="Sanchez-Garcia M."/>
            <person name="Sanchez-Ramirez S."/>
            <person name="Szollosi G.J."/>
            <person name="Szarkandi J.G."/>
            <person name="Papp V."/>
            <person name="Albert L."/>
            <person name="Andreopoulos W."/>
            <person name="Angelini C."/>
            <person name="Antonin V."/>
            <person name="Barry K.W."/>
            <person name="Bougher N.L."/>
            <person name="Buchanan P."/>
            <person name="Buyck B."/>
            <person name="Bense V."/>
            <person name="Catcheside P."/>
            <person name="Chovatia M."/>
            <person name="Cooper J."/>
            <person name="Damon W."/>
            <person name="Desjardin D."/>
            <person name="Finy P."/>
            <person name="Geml J."/>
            <person name="Haridas S."/>
            <person name="Hughes K."/>
            <person name="Justo A."/>
            <person name="Karasinski D."/>
            <person name="Kautmanova I."/>
            <person name="Kiss B."/>
            <person name="Kocsube S."/>
            <person name="Kotiranta H."/>
            <person name="LaButti K.M."/>
            <person name="Lechner B.E."/>
            <person name="Liimatainen K."/>
            <person name="Lipzen A."/>
            <person name="Lukacs Z."/>
            <person name="Mihaltcheva S."/>
            <person name="Morgado L.N."/>
            <person name="Niskanen T."/>
            <person name="Noordeloos M.E."/>
            <person name="Ohm R.A."/>
            <person name="Ortiz-Santana B."/>
            <person name="Ovrebo C."/>
            <person name="Racz N."/>
            <person name="Riley R."/>
            <person name="Savchenko A."/>
            <person name="Shiryaev A."/>
            <person name="Soop K."/>
            <person name="Spirin V."/>
            <person name="Szebenyi C."/>
            <person name="Tomsovsky M."/>
            <person name="Tulloss R.E."/>
            <person name="Uehling J."/>
            <person name="Grigoriev I.V."/>
            <person name="Vagvolgyi C."/>
            <person name="Papp T."/>
            <person name="Martin F.M."/>
            <person name="Miettinen O."/>
            <person name="Hibbett D.S."/>
            <person name="Nagy L.G."/>
        </authorList>
    </citation>
    <scope>NUCLEOTIDE SEQUENCE [LARGE SCALE GENOMIC DNA]</scope>
    <source>
        <strain evidence="2 3">CBS 962.96</strain>
    </source>
</reference>
<dbReference type="Proteomes" id="UP000297245">
    <property type="component" value="Unassembled WGS sequence"/>
</dbReference>
<evidence type="ECO:0000313" key="3">
    <source>
        <dbReference type="Proteomes" id="UP000297245"/>
    </source>
</evidence>
<name>A0A4S8LS73_DENBC</name>
<feature type="transmembrane region" description="Helical" evidence="1">
    <location>
        <begin position="22"/>
        <end position="45"/>
    </location>
</feature>
<evidence type="ECO:0000313" key="2">
    <source>
        <dbReference type="EMBL" id="THU92317.1"/>
    </source>
</evidence>